<sequence length="422" mass="49045">MGNITVEIKRDAYLQQLIERKDNGMIKVITGIRRCGKSFLLFTIFKRYLLENGVDVDHIIEIALDGIENEELRDPKVCFKYIKDAMKDDGKYYLLLDEVQFMPRFEEVLNSLLRMSNIDVYVTGSNSKFLSSDIVTEFRGRGDEIRIYPLSFAEFYSVYDGDYDDAWDDYMIYGGLPQIVSFQSERQKADYLKNIFANVYLKDVIEKNKIQNVDEIGILVDVLASAIGAPTNPSKIANTFASERQMTYANKTISKHIDYLTDAFLISKASRYDIKGRKYIGANLKYYFTDLGLRNARLNFRQQEPTHIMENIVYNELLIRGYNVDVGVVDIFDKDKEGKRVRKQLEVDFVVNQGNQRYYIQVAYDMISEEKQTQEFNSLRNIPDSFKKIVIVNGSKKPWRNDEGFVIMGMKYFLLNANSLEF</sequence>
<feature type="domain" description="DUF4143" evidence="2">
    <location>
        <begin position="202"/>
        <end position="364"/>
    </location>
</feature>
<dbReference type="SUPFAM" id="SSF52540">
    <property type="entry name" value="P-loop containing nucleoside triphosphate hydrolases"/>
    <property type="match status" value="1"/>
</dbReference>
<evidence type="ECO:0000313" key="4">
    <source>
        <dbReference type="Proteomes" id="UP000095706"/>
    </source>
</evidence>
<dbReference type="InterPro" id="IPR025420">
    <property type="entry name" value="DUF4143"/>
</dbReference>
<name>A0A173X477_9FIRM</name>
<dbReference type="Pfam" id="PF13635">
    <property type="entry name" value="DUF4143"/>
    <property type="match status" value="1"/>
</dbReference>
<evidence type="ECO:0000259" key="1">
    <source>
        <dbReference type="Pfam" id="PF13173"/>
    </source>
</evidence>
<dbReference type="InterPro" id="IPR027417">
    <property type="entry name" value="P-loop_NTPase"/>
</dbReference>
<gene>
    <name evidence="3" type="ORF">ERS852406_00257</name>
</gene>
<accession>A0A173X477</accession>
<dbReference type="PANTHER" id="PTHR33295">
    <property type="entry name" value="ATPASE"/>
    <property type="match status" value="1"/>
</dbReference>
<dbReference type="Proteomes" id="UP000095706">
    <property type="component" value="Unassembled WGS sequence"/>
</dbReference>
<protein>
    <recommendedName>
        <fullName evidence="5">Archaeal ATPase</fullName>
    </recommendedName>
</protein>
<dbReference type="EMBL" id="CYYV01000001">
    <property type="protein sequence ID" value="CUN46434.1"/>
    <property type="molecule type" value="Genomic_DNA"/>
</dbReference>
<dbReference type="AlphaFoldDB" id="A0A173X477"/>
<reference evidence="3 4" key="1">
    <citation type="submission" date="2015-09" db="EMBL/GenBank/DDBJ databases">
        <authorList>
            <consortium name="Pathogen Informatics"/>
        </authorList>
    </citation>
    <scope>NUCLEOTIDE SEQUENCE [LARGE SCALE GENOMIC DNA]</scope>
    <source>
        <strain evidence="3 4">2789STDY5608849</strain>
    </source>
</reference>
<organism evidence="3 4">
    <name type="scientific">Fusicatenibacter saccharivorans</name>
    <dbReference type="NCBI Taxonomy" id="1150298"/>
    <lineage>
        <taxon>Bacteria</taxon>
        <taxon>Bacillati</taxon>
        <taxon>Bacillota</taxon>
        <taxon>Clostridia</taxon>
        <taxon>Lachnospirales</taxon>
        <taxon>Lachnospiraceae</taxon>
        <taxon>Fusicatenibacter</taxon>
    </lineage>
</organism>
<evidence type="ECO:0000313" key="3">
    <source>
        <dbReference type="EMBL" id="CUN46434.1"/>
    </source>
</evidence>
<feature type="domain" description="AAA" evidence="1">
    <location>
        <begin position="25"/>
        <end position="155"/>
    </location>
</feature>
<evidence type="ECO:0000259" key="2">
    <source>
        <dbReference type="Pfam" id="PF13635"/>
    </source>
</evidence>
<dbReference type="PANTHER" id="PTHR33295:SF18">
    <property type="entry name" value="AAA+ ATPASE DOMAIN-CONTAINING PROTEIN"/>
    <property type="match status" value="1"/>
</dbReference>
<evidence type="ECO:0008006" key="5">
    <source>
        <dbReference type="Google" id="ProtNLM"/>
    </source>
</evidence>
<dbReference type="InterPro" id="IPR041682">
    <property type="entry name" value="AAA_14"/>
</dbReference>
<dbReference type="Pfam" id="PF13173">
    <property type="entry name" value="AAA_14"/>
    <property type="match status" value="1"/>
</dbReference>
<proteinExistence type="predicted"/>